<feature type="domain" description="O-antigen ligase-related" evidence="6">
    <location>
        <begin position="258"/>
        <end position="404"/>
    </location>
</feature>
<evidence type="ECO:0000256" key="1">
    <source>
        <dbReference type="ARBA" id="ARBA00004141"/>
    </source>
</evidence>
<comment type="caution">
    <text evidence="7">The sequence shown here is derived from an EMBL/GenBank/DDBJ whole genome shotgun (WGS) entry which is preliminary data.</text>
</comment>
<keyword evidence="2 5" id="KW-0812">Transmembrane</keyword>
<keyword evidence="3 5" id="KW-1133">Transmembrane helix</keyword>
<reference evidence="7 8" key="1">
    <citation type="submission" date="2018-03" db="EMBL/GenBank/DDBJ databases">
        <title>Aquarubrobacter algicola gen. nov., sp. nov., a novel actinobacterium isolated from shallow eutrophic lake during the end of cyanobacterial harmful algal blooms.</title>
        <authorList>
            <person name="Chun S.J."/>
        </authorList>
    </citation>
    <scope>NUCLEOTIDE SEQUENCE [LARGE SCALE GENOMIC DNA]</scope>
    <source>
        <strain evidence="7 8">Seoho-28</strain>
    </source>
</reference>
<feature type="transmembrane region" description="Helical" evidence="5">
    <location>
        <begin position="425"/>
        <end position="450"/>
    </location>
</feature>
<feature type="transmembrane region" description="Helical" evidence="5">
    <location>
        <begin position="250"/>
        <end position="265"/>
    </location>
</feature>
<dbReference type="GO" id="GO:0016020">
    <property type="term" value="C:membrane"/>
    <property type="evidence" value="ECO:0007669"/>
    <property type="project" value="UniProtKB-SubCell"/>
</dbReference>
<name>A0A2T4UGW4_9ACTN</name>
<sequence>MATPSLTAVRPGDVRVGPLPVLLAGALAVGFVGAAVVAGPLLAVLGLVALAAAVFLLGHPGWAVAVTVGVLIGAEATREWGVPAFETLYTPTAVTLSPVNLLTLLAVAAVVLDGMRREVGFRGVAPFGLALGLVAAALVFGTLYGVLGGKAIPYTIVSTIQTTAPLFTMPFLVVHVVRTDEQLRRVLRAIPVIALVKALAGFVVVFGGLGAVSTGLGRITYYEPATNYLFVLFLLGMLAATLAGVPTSRLARLTVPVVVACMVLSYRRSFWLAAIACLLVLLLLGSGRELRRLLPVVVVLVGLTGYAAFTGGLLGGSDSEVVQRAQSLSPQKVSRNDQDRYRLSERRNVLLALEREPLTGIGVGVDWPTRYPLPFEGQDLHQYAHFGLLWWWMKAGVLGGLAYLAVLGSVLWTGLRVWRRHGDPLVRCAALAAAVGAIGFVIVELAASIMGSDERGTAVLALSMGLLAVAYRGLPSRAGSAA</sequence>
<accession>A0A2T4UGW4</accession>
<gene>
    <name evidence="7" type="ORF">C7Y72_01830</name>
</gene>
<dbReference type="Pfam" id="PF04932">
    <property type="entry name" value="Wzy_C"/>
    <property type="match status" value="1"/>
</dbReference>
<feature type="transmembrane region" description="Helical" evidence="5">
    <location>
        <begin position="389"/>
        <end position="413"/>
    </location>
</feature>
<feature type="transmembrane region" description="Helical" evidence="5">
    <location>
        <begin position="152"/>
        <end position="177"/>
    </location>
</feature>
<feature type="transmembrane region" description="Helical" evidence="5">
    <location>
        <begin position="294"/>
        <end position="314"/>
    </location>
</feature>
<dbReference type="InterPro" id="IPR007016">
    <property type="entry name" value="O-antigen_ligase-rel_domated"/>
</dbReference>
<protein>
    <recommendedName>
        <fullName evidence="6">O-antigen ligase-related domain-containing protein</fullName>
    </recommendedName>
</protein>
<evidence type="ECO:0000313" key="8">
    <source>
        <dbReference type="Proteomes" id="UP000240739"/>
    </source>
</evidence>
<keyword evidence="4 5" id="KW-0472">Membrane</keyword>
<evidence type="ECO:0000256" key="5">
    <source>
        <dbReference type="SAM" id="Phobius"/>
    </source>
</evidence>
<dbReference type="PANTHER" id="PTHR37422:SF13">
    <property type="entry name" value="LIPOPOLYSACCHARIDE BIOSYNTHESIS PROTEIN PA4999-RELATED"/>
    <property type="match status" value="1"/>
</dbReference>
<proteinExistence type="predicted"/>
<evidence type="ECO:0000259" key="6">
    <source>
        <dbReference type="Pfam" id="PF04932"/>
    </source>
</evidence>
<feature type="transmembrane region" description="Helical" evidence="5">
    <location>
        <begin position="20"/>
        <end position="43"/>
    </location>
</feature>
<comment type="subcellular location">
    <subcellularLocation>
        <location evidence="1">Membrane</location>
        <topology evidence="1">Multi-pass membrane protein</topology>
    </subcellularLocation>
</comment>
<dbReference type="InterPro" id="IPR051533">
    <property type="entry name" value="WaaL-like"/>
</dbReference>
<evidence type="ECO:0000256" key="3">
    <source>
        <dbReference type="ARBA" id="ARBA00022989"/>
    </source>
</evidence>
<feature type="transmembrane region" description="Helical" evidence="5">
    <location>
        <begin position="92"/>
        <end position="112"/>
    </location>
</feature>
<feature type="transmembrane region" description="Helical" evidence="5">
    <location>
        <begin position="271"/>
        <end position="287"/>
    </location>
</feature>
<feature type="transmembrane region" description="Helical" evidence="5">
    <location>
        <begin position="456"/>
        <end position="474"/>
    </location>
</feature>
<evidence type="ECO:0000256" key="2">
    <source>
        <dbReference type="ARBA" id="ARBA00022692"/>
    </source>
</evidence>
<organism evidence="7 8">
    <name type="scientific">Paraconexibacter algicola</name>
    <dbReference type="NCBI Taxonomy" id="2133960"/>
    <lineage>
        <taxon>Bacteria</taxon>
        <taxon>Bacillati</taxon>
        <taxon>Actinomycetota</taxon>
        <taxon>Thermoleophilia</taxon>
        <taxon>Solirubrobacterales</taxon>
        <taxon>Paraconexibacteraceae</taxon>
        <taxon>Paraconexibacter</taxon>
    </lineage>
</organism>
<feature type="transmembrane region" description="Helical" evidence="5">
    <location>
        <begin position="225"/>
        <end position="243"/>
    </location>
</feature>
<feature type="transmembrane region" description="Helical" evidence="5">
    <location>
        <begin position="50"/>
        <end position="72"/>
    </location>
</feature>
<dbReference type="Proteomes" id="UP000240739">
    <property type="component" value="Unassembled WGS sequence"/>
</dbReference>
<evidence type="ECO:0000313" key="7">
    <source>
        <dbReference type="EMBL" id="PTL58481.1"/>
    </source>
</evidence>
<feature type="transmembrane region" description="Helical" evidence="5">
    <location>
        <begin position="189"/>
        <end position="213"/>
    </location>
</feature>
<dbReference type="EMBL" id="PYYB01000001">
    <property type="protein sequence ID" value="PTL58481.1"/>
    <property type="molecule type" value="Genomic_DNA"/>
</dbReference>
<dbReference type="PANTHER" id="PTHR37422">
    <property type="entry name" value="TEICHURONIC ACID BIOSYNTHESIS PROTEIN TUAE"/>
    <property type="match status" value="1"/>
</dbReference>
<dbReference type="AlphaFoldDB" id="A0A2T4UGW4"/>
<keyword evidence="8" id="KW-1185">Reference proteome</keyword>
<feature type="transmembrane region" description="Helical" evidence="5">
    <location>
        <begin position="124"/>
        <end position="146"/>
    </location>
</feature>
<evidence type="ECO:0000256" key="4">
    <source>
        <dbReference type="ARBA" id="ARBA00023136"/>
    </source>
</evidence>
<dbReference type="RefSeq" id="WP_107566919.1">
    <property type="nucleotide sequence ID" value="NZ_PYYB01000001.1"/>
</dbReference>